<dbReference type="Proteomes" id="UP000751190">
    <property type="component" value="Unassembled WGS sequence"/>
</dbReference>
<keyword evidence="5" id="KW-1185">Reference proteome</keyword>
<dbReference type="InterPro" id="IPR016130">
    <property type="entry name" value="Tyr_Pase_AS"/>
</dbReference>
<dbReference type="Pfam" id="PF13671">
    <property type="entry name" value="AAA_33"/>
    <property type="match status" value="1"/>
</dbReference>
<keyword evidence="1" id="KW-0378">Hydrolase</keyword>
<dbReference type="InterPro" id="IPR000387">
    <property type="entry name" value="Tyr_Pase_dom"/>
</dbReference>
<organism evidence="4 5">
    <name type="scientific">Diacronema lutheri</name>
    <name type="common">Unicellular marine alga</name>
    <name type="synonym">Monochrysis lutheri</name>
    <dbReference type="NCBI Taxonomy" id="2081491"/>
    <lineage>
        <taxon>Eukaryota</taxon>
        <taxon>Haptista</taxon>
        <taxon>Haptophyta</taxon>
        <taxon>Pavlovophyceae</taxon>
        <taxon>Pavlovales</taxon>
        <taxon>Pavlovaceae</taxon>
        <taxon>Diacronema</taxon>
    </lineage>
</organism>
<dbReference type="Gene3D" id="1.25.40.10">
    <property type="entry name" value="Tetratricopeptide repeat domain"/>
    <property type="match status" value="1"/>
</dbReference>
<dbReference type="InterPro" id="IPR029021">
    <property type="entry name" value="Prot-tyrosine_phosphatase-like"/>
</dbReference>
<dbReference type="Gene3D" id="3.40.50.300">
    <property type="entry name" value="P-loop containing nucleotide triphosphate hydrolases"/>
    <property type="match status" value="1"/>
</dbReference>
<dbReference type="PROSITE" id="PS00383">
    <property type="entry name" value="TYR_PHOSPHATASE_1"/>
    <property type="match status" value="1"/>
</dbReference>
<dbReference type="InterPro" id="IPR011990">
    <property type="entry name" value="TPR-like_helical_dom_sf"/>
</dbReference>
<evidence type="ECO:0000313" key="4">
    <source>
        <dbReference type="EMBL" id="KAG8461589.1"/>
    </source>
</evidence>
<dbReference type="Pfam" id="PF22784">
    <property type="entry name" value="PTP-SAK"/>
    <property type="match status" value="1"/>
</dbReference>
<evidence type="ECO:0000259" key="3">
    <source>
        <dbReference type="PROSITE" id="PS50056"/>
    </source>
</evidence>
<comment type="caution">
    <text evidence="4">The sequence shown here is derived from an EMBL/GenBank/DDBJ whole genome shotgun (WGS) entry which is preliminary data.</text>
</comment>
<evidence type="ECO:0000256" key="1">
    <source>
        <dbReference type="ARBA" id="ARBA00022801"/>
    </source>
</evidence>
<dbReference type="OrthoDB" id="19045at2759"/>
<dbReference type="InterPro" id="IPR052732">
    <property type="entry name" value="Cell-binding_unc_protein"/>
</dbReference>
<dbReference type="PROSITE" id="PS50056">
    <property type="entry name" value="TYR_PHOSPHATASE_2"/>
    <property type="match status" value="1"/>
</dbReference>
<feature type="region of interest" description="Disordered" evidence="2">
    <location>
        <begin position="364"/>
        <end position="397"/>
    </location>
</feature>
<dbReference type="SUPFAM" id="SSF56091">
    <property type="entry name" value="DNA ligase/mRNA capping enzyme, catalytic domain"/>
    <property type="match status" value="1"/>
</dbReference>
<dbReference type="InterPro" id="IPR021122">
    <property type="entry name" value="RNA_ligase_dom_REL/Rnl2"/>
</dbReference>
<name>A0A8J6C624_DIALT</name>
<evidence type="ECO:0000256" key="2">
    <source>
        <dbReference type="SAM" id="MobiDB-lite"/>
    </source>
</evidence>
<gene>
    <name evidence="4" type="ORF">KFE25_001193</name>
</gene>
<accession>A0A8J6C624</accession>
<dbReference type="InterPro" id="IPR027417">
    <property type="entry name" value="P-loop_NTPase"/>
</dbReference>
<sequence>MPSDMLAQLPPLPPPCAATRERLRGPTARTNWLILDAVMAGDRASLDDADGLERIARAGVDTFVCLQARSELKHGGTVRYDARARQLVGAERVRFIDFPITDQDVAADELVAEFVRELAARVRDGRKLYVHCRGGHGRTGTVCALLLGELYPQLGARRALAYAQWAHDCRAQAVFAAPELRALDQAALDACPSTESAAMLFPVQRAQVERLLGEGAGAPASSVPAAQRAASVEHGFGASRYPSLLLERWRAYGDTARAAVRARNWEEAVVAFEETTRLRPDWPKGHLCLARALEKAGRPAEAVERLRAGMRECVAPGARAAPADLSLLGVALEQMRDAAAAAVAVAAAAQAAADVAEAAALEPAAPADEPAIGAPRDARGGKPLVGTAPRAVPSRADARSTEGAAGIAVRLPVRLPELVVLVGVPGSGKSTFAAALERAHGGRVARVSQDDVGGSRSAFDAAFAAAVRARASATTILIDKCNVRAEDRTMLLDLAFRPERAACVWFDTRADECVARVAARPDHPTISYGHGRPAVLGMADQLARSPPAMSEGFAELHALRSTADVDALLARWGAPPIDAPPLGLYKFPRTRHVLDAGGHAVTRDDLVMDEPDARRFFDGRTVVTAEEKVDGANLGLSLTREYEVRAQNRSHFVTSATQTQFRALDAWIDEHSWALCQLLAPDDEILFGEWLYAMHSIKYTRLPGYFIAFDIFSKRTNSFASRAHFRERMAELPIPIVRTLAERPFGSAAELLALLDERSAFADGFVEGAYLRIDTPQAADGSPGRLATRGKIVRPDFVQGITDHWQSRALVRNALLP</sequence>
<dbReference type="EMBL" id="JAGTXO010000025">
    <property type="protein sequence ID" value="KAG8461589.1"/>
    <property type="molecule type" value="Genomic_DNA"/>
</dbReference>
<proteinExistence type="predicted"/>
<feature type="domain" description="Tyrosine specific protein phosphatases" evidence="3">
    <location>
        <begin position="109"/>
        <end position="147"/>
    </location>
</feature>
<dbReference type="SUPFAM" id="SSF52540">
    <property type="entry name" value="P-loop containing nucleoside triphosphate hydrolases"/>
    <property type="match status" value="1"/>
</dbReference>
<reference evidence="4" key="1">
    <citation type="submission" date="2021-05" db="EMBL/GenBank/DDBJ databases">
        <title>The genome of the haptophyte Pavlova lutheri (Diacronema luteri, Pavlovales) - a model for lipid biosynthesis in eukaryotic algae.</title>
        <authorList>
            <person name="Hulatt C.J."/>
            <person name="Posewitz M.C."/>
        </authorList>
    </citation>
    <scope>NUCLEOTIDE SEQUENCE</scope>
    <source>
        <strain evidence="4">NIVA-4/92</strain>
    </source>
</reference>
<dbReference type="Gene3D" id="3.30.470.30">
    <property type="entry name" value="DNA ligase/mRNA capping enzyme"/>
    <property type="match status" value="1"/>
</dbReference>
<dbReference type="AlphaFoldDB" id="A0A8J6C624"/>
<dbReference type="PANTHER" id="PTHR43883:SF1">
    <property type="entry name" value="GLUCONOKINASE"/>
    <property type="match status" value="1"/>
</dbReference>
<dbReference type="Gene3D" id="3.90.190.10">
    <property type="entry name" value="Protein tyrosine phosphatase superfamily"/>
    <property type="match status" value="1"/>
</dbReference>
<feature type="region of interest" description="Disordered" evidence="2">
    <location>
        <begin position="1"/>
        <end position="20"/>
    </location>
</feature>
<dbReference type="OMA" id="GITDHWQ"/>
<evidence type="ECO:0000313" key="5">
    <source>
        <dbReference type="Proteomes" id="UP000751190"/>
    </source>
</evidence>
<dbReference type="SUPFAM" id="SSF52799">
    <property type="entry name" value="(Phosphotyrosine protein) phosphatases II"/>
    <property type="match status" value="1"/>
</dbReference>
<dbReference type="GO" id="GO:0016791">
    <property type="term" value="F:phosphatase activity"/>
    <property type="evidence" value="ECO:0007669"/>
    <property type="project" value="UniProtKB-ARBA"/>
</dbReference>
<protein>
    <recommendedName>
        <fullName evidence="3">Tyrosine specific protein phosphatases domain-containing protein</fullName>
    </recommendedName>
</protein>
<dbReference type="SUPFAM" id="SSF48452">
    <property type="entry name" value="TPR-like"/>
    <property type="match status" value="1"/>
</dbReference>
<dbReference type="PANTHER" id="PTHR43883">
    <property type="entry name" value="SLR0207 PROTEIN"/>
    <property type="match status" value="1"/>
</dbReference>
<dbReference type="InterPro" id="IPR057023">
    <property type="entry name" value="PTP-SAK"/>
</dbReference>
<dbReference type="Pfam" id="PF09414">
    <property type="entry name" value="RNA_ligase"/>
    <property type="match status" value="1"/>
</dbReference>